<feature type="transmembrane region" description="Helical" evidence="1">
    <location>
        <begin position="306"/>
        <end position="328"/>
    </location>
</feature>
<feature type="transmembrane region" description="Helical" evidence="1">
    <location>
        <begin position="66"/>
        <end position="84"/>
    </location>
</feature>
<feature type="domain" description="SGNH" evidence="3">
    <location>
        <begin position="395"/>
        <end position="593"/>
    </location>
</feature>
<feature type="transmembrane region" description="Helical" evidence="1">
    <location>
        <begin position="125"/>
        <end position="145"/>
    </location>
</feature>
<keyword evidence="1" id="KW-0812">Transmembrane</keyword>
<dbReference type="Proteomes" id="UP000588111">
    <property type="component" value="Unassembled WGS sequence"/>
</dbReference>
<sequence length="598" mass="67048">MNYRSDIQVIRGLAVILVVLFHLGFNSIKSGFLGVDIFFVISGFLMAVLYDKNDIPKFYLRRAKRLLPAYYATIFVTLIFAYLFTTPNETAQVNTQAKYAVAFASNLGFWAQNSYFSTTDFNPLLHLWSLGVEMQFYLIVPLLYWVFSKNKFMFLLILVGSLISCFVVVGVSPKTSFFMLPFRLWEFLIGYGAAYYFTNQGNVKLTNYRWLGLIGLIVVCIIPLFSVNGEALSAIDGHPGLFALLVTLATASVLVFGIPSFIEKSVISRVLERIGKYSYSIYLAHFPIIVIYLSKPFSGTNLTIPTLMDGVIIVVLMVLTSAALYYFFEHKKLKISVTKLIVGSSVSLVLLAMILPIIQNKFYSQEELLIFGAFSDRSTYRCGKLIRVLEPRAISCDLTPETDNPEQKVMLVGNSHSDSIKTSFVKVSEAHQSKLFFMVSNTPLMKGDIGAKGVVDEAISKGIDKLVLHFSPSAISNETIDEVILHSKQAGIKLYFIEPVPVWQEHIPISMYNAINGGNNPTEKQTKLDYLKKNSSQINFVRNAEQNSITSLPVVDYFCKPNCLYASSEGKPFYFDSGHLTITGSEQLKEIFDTILLD</sequence>
<feature type="transmembrane region" description="Helical" evidence="1">
    <location>
        <begin position="7"/>
        <end position="25"/>
    </location>
</feature>
<feature type="transmembrane region" description="Helical" evidence="1">
    <location>
        <begin position="31"/>
        <end position="50"/>
    </location>
</feature>
<feature type="transmembrane region" description="Helical" evidence="1">
    <location>
        <begin position="340"/>
        <end position="358"/>
    </location>
</feature>
<dbReference type="Pfam" id="PF19040">
    <property type="entry name" value="SGNH"/>
    <property type="match status" value="1"/>
</dbReference>
<dbReference type="EMBL" id="JACHXL010000004">
    <property type="protein sequence ID" value="MBB3107342.1"/>
    <property type="molecule type" value="Genomic_DNA"/>
</dbReference>
<evidence type="ECO:0000259" key="3">
    <source>
        <dbReference type="Pfam" id="PF19040"/>
    </source>
</evidence>
<evidence type="ECO:0000259" key="2">
    <source>
        <dbReference type="Pfam" id="PF01757"/>
    </source>
</evidence>
<keyword evidence="1" id="KW-1133">Transmembrane helix</keyword>
<organism evidence="4 5">
    <name type="scientific">Psychrobacter luti</name>
    <dbReference type="NCBI Taxonomy" id="198481"/>
    <lineage>
        <taxon>Bacteria</taxon>
        <taxon>Pseudomonadati</taxon>
        <taxon>Pseudomonadota</taxon>
        <taxon>Gammaproteobacteria</taxon>
        <taxon>Moraxellales</taxon>
        <taxon>Moraxellaceae</taxon>
        <taxon>Psychrobacter</taxon>
    </lineage>
</organism>
<protein>
    <submittedName>
        <fullName evidence="4">Peptidoglycan/LPS O-acetylase OafA/YrhL</fullName>
    </submittedName>
</protein>
<dbReference type="RefSeq" id="WP_183620855.1">
    <property type="nucleotide sequence ID" value="NZ_CAJHAH010000005.1"/>
</dbReference>
<dbReference type="GO" id="GO:0000271">
    <property type="term" value="P:polysaccharide biosynthetic process"/>
    <property type="evidence" value="ECO:0007669"/>
    <property type="project" value="TreeGrafter"/>
</dbReference>
<dbReference type="Pfam" id="PF01757">
    <property type="entry name" value="Acyl_transf_3"/>
    <property type="match status" value="1"/>
</dbReference>
<feature type="domain" description="Acyltransferase 3" evidence="2">
    <location>
        <begin position="6"/>
        <end position="325"/>
    </location>
</feature>
<dbReference type="InterPro" id="IPR043968">
    <property type="entry name" value="SGNH"/>
</dbReference>
<evidence type="ECO:0000313" key="5">
    <source>
        <dbReference type="Proteomes" id="UP000588111"/>
    </source>
</evidence>
<reference evidence="4 5" key="1">
    <citation type="submission" date="2020-08" db="EMBL/GenBank/DDBJ databases">
        <title>Genomic Encyclopedia of Type Strains, Phase III (KMG-III): the genomes of soil and plant-associated and newly described type strains.</title>
        <authorList>
            <person name="Whitman W."/>
        </authorList>
    </citation>
    <scope>NUCLEOTIDE SEQUENCE [LARGE SCALE GENOMIC DNA]</scope>
    <source>
        <strain evidence="4 5">CECT 5885</strain>
    </source>
</reference>
<dbReference type="PANTHER" id="PTHR23028:SF53">
    <property type="entry name" value="ACYL_TRANSF_3 DOMAIN-CONTAINING PROTEIN"/>
    <property type="match status" value="1"/>
</dbReference>
<dbReference type="InterPro" id="IPR002656">
    <property type="entry name" value="Acyl_transf_3_dom"/>
</dbReference>
<gene>
    <name evidence="4" type="ORF">FHS24_001867</name>
</gene>
<name>A0A839TCZ3_9GAMM</name>
<feature type="transmembrane region" description="Helical" evidence="1">
    <location>
        <begin position="241"/>
        <end position="262"/>
    </location>
</feature>
<keyword evidence="1" id="KW-0472">Membrane</keyword>
<evidence type="ECO:0000313" key="4">
    <source>
        <dbReference type="EMBL" id="MBB3107342.1"/>
    </source>
</evidence>
<keyword evidence="5" id="KW-1185">Reference proteome</keyword>
<dbReference type="PANTHER" id="PTHR23028">
    <property type="entry name" value="ACETYLTRANSFERASE"/>
    <property type="match status" value="1"/>
</dbReference>
<proteinExistence type="predicted"/>
<accession>A0A839TCZ3</accession>
<dbReference type="AlphaFoldDB" id="A0A839TCZ3"/>
<feature type="transmembrane region" description="Helical" evidence="1">
    <location>
        <begin position="210"/>
        <end position="229"/>
    </location>
</feature>
<dbReference type="GO" id="GO:0016020">
    <property type="term" value="C:membrane"/>
    <property type="evidence" value="ECO:0007669"/>
    <property type="project" value="TreeGrafter"/>
</dbReference>
<feature type="transmembrane region" description="Helical" evidence="1">
    <location>
        <begin position="152"/>
        <end position="171"/>
    </location>
</feature>
<dbReference type="GO" id="GO:0016747">
    <property type="term" value="F:acyltransferase activity, transferring groups other than amino-acyl groups"/>
    <property type="evidence" value="ECO:0007669"/>
    <property type="project" value="InterPro"/>
</dbReference>
<comment type="caution">
    <text evidence="4">The sequence shown here is derived from an EMBL/GenBank/DDBJ whole genome shotgun (WGS) entry which is preliminary data.</text>
</comment>
<dbReference type="InterPro" id="IPR050879">
    <property type="entry name" value="Acyltransferase_3"/>
</dbReference>
<evidence type="ECO:0000256" key="1">
    <source>
        <dbReference type="SAM" id="Phobius"/>
    </source>
</evidence>
<feature type="transmembrane region" description="Helical" evidence="1">
    <location>
        <begin position="177"/>
        <end position="198"/>
    </location>
</feature>
<feature type="transmembrane region" description="Helical" evidence="1">
    <location>
        <begin position="274"/>
        <end position="294"/>
    </location>
</feature>